<dbReference type="OrthoDB" id="1261899at2"/>
<dbReference type="Proteomes" id="UP000093432">
    <property type="component" value="Unassembled WGS sequence"/>
</dbReference>
<dbReference type="AlphaFoldDB" id="A0A1B8ZRN5"/>
<evidence type="ECO:0000313" key="1">
    <source>
        <dbReference type="EMBL" id="OCA74254.1"/>
    </source>
</evidence>
<dbReference type="EMBL" id="MAYG01000001">
    <property type="protein sequence ID" value="OCA74254.1"/>
    <property type="molecule type" value="Genomic_DNA"/>
</dbReference>
<evidence type="ECO:0000313" key="2">
    <source>
        <dbReference type="Proteomes" id="UP000093432"/>
    </source>
</evidence>
<gene>
    <name evidence="1" type="ORF">BBI00_07840</name>
</gene>
<name>A0A1B8ZRN5_9FLAO</name>
<comment type="caution">
    <text evidence="1">The sequence shown here is derived from an EMBL/GenBank/DDBJ whole genome shotgun (WGS) entry which is preliminary data.</text>
</comment>
<accession>A0A1B8ZRN5</accession>
<sequence length="185" mass="22531">MNPYYNFSMEDFLKYLKSLDINKQKRMLFMVEADFYLYESIEYNTDFGTYPDYQNRGFDKHIRTPFYVHYTRFIFSIPEDVFNKPDDKAKDHWEELKKMLLEELNLKQDIFDYEYQSFIIGLKLKEMRLCSKKEFVVRSGLSLRKINQIEDYCFLAKIHDILTYAEKGLGRKMSLNFIRENTDKK</sequence>
<protein>
    <submittedName>
        <fullName evidence="1">Uncharacterized protein</fullName>
    </submittedName>
</protein>
<reference evidence="2" key="1">
    <citation type="submission" date="2016-07" db="EMBL/GenBank/DDBJ databases">
        <authorList>
            <person name="Florea S."/>
            <person name="Webb J.S."/>
            <person name="Jaromczyk J."/>
            <person name="Schardl C.L."/>
        </authorList>
    </citation>
    <scope>NUCLEOTIDE SEQUENCE [LARGE SCALE GENOMIC DNA]</scope>
    <source>
        <strain evidence="2">CC-VM-7</strain>
    </source>
</reference>
<proteinExistence type="predicted"/>
<organism evidence="1 2">
    <name type="scientific">Chryseobacterium arthrosphaerae</name>
    <dbReference type="NCBI Taxonomy" id="651561"/>
    <lineage>
        <taxon>Bacteria</taxon>
        <taxon>Pseudomonadati</taxon>
        <taxon>Bacteroidota</taxon>
        <taxon>Flavobacteriia</taxon>
        <taxon>Flavobacteriales</taxon>
        <taxon>Weeksellaceae</taxon>
        <taxon>Chryseobacterium group</taxon>
        <taxon>Chryseobacterium</taxon>
    </lineage>
</organism>